<dbReference type="InterPro" id="IPR017853">
    <property type="entry name" value="GH"/>
</dbReference>
<dbReference type="OrthoDB" id="57532at2"/>
<dbReference type="SUPFAM" id="SSF51445">
    <property type="entry name" value="(Trans)glycosidases"/>
    <property type="match status" value="1"/>
</dbReference>
<evidence type="ECO:0000313" key="2">
    <source>
        <dbReference type="EMBL" id="RJF90278.1"/>
    </source>
</evidence>
<dbReference type="PANTHER" id="PTHR35803:SF2">
    <property type="entry name" value="RETAINING ALPHA-GALACTOSIDASE"/>
    <property type="match status" value="1"/>
</dbReference>
<dbReference type="InterPro" id="IPR019563">
    <property type="entry name" value="GH97_catalytic"/>
</dbReference>
<dbReference type="InterPro" id="IPR013785">
    <property type="entry name" value="Aldolase_TIM"/>
</dbReference>
<evidence type="ECO:0000313" key="3">
    <source>
        <dbReference type="Proteomes" id="UP000286100"/>
    </source>
</evidence>
<dbReference type="Proteomes" id="UP000286100">
    <property type="component" value="Unassembled WGS sequence"/>
</dbReference>
<dbReference type="InterPro" id="IPR052720">
    <property type="entry name" value="Glycosyl_hydrolase_97"/>
</dbReference>
<dbReference type="AlphaFoldDB" id="A0A418WJT7"/>
<dbReference type="EMBL" id="QYUM01000003">
    <property type="protein sequence ID" value="RJF90278.1"/>
    <property type="molecule type" value="Genomic_DNA"/>
</dbReference>
<comment type="caution">
    <text evidence="2">The sequence shown here is derived from an EMBL/GenBank/DDBJ whole genome shotgun (WGS) entry which is preliminary data.</text>
</comment>
<sequence length="97" mass="11091">MHSEAAKGHMIRAFPLYEQWGIDGVMVDFFDCDDQDTVVFMEELLQLAAKHHLNVTLHNVYKPRGVGRTYPALLSIEPPSMWKTTSGMRVAARRNMN</sequence>
<dbReference type="Gene3D" id="3.20.20.70">
    <property type="entry name" value="Aldolase class I"/>
    <property type="match status" value="1"/>
</dbReference>
<protein>
    <recommendedName>
        <fullName evidence="1">Glycosyl-hydrolase 97 catalytic domain-containing protein</fullName>
    </recommendedName>
</protein>
<accession>A0A418WJT7</accession>
<name>A0A418WJT7_9SPHN</name>
<reference evidence="2 3" key="1">
    <citation type="submission" date="2018-09" db="EMBL/GenBank/DDBJ databases">
        <authorList>
            <person name="Zhu H."/>
        </authorList>
    </citation>
    <scope>NUCLEOTIDE SEQUENCE [LARGE SCALE GENOMIC DNA]</scope>
    <source>
        <strain evidence="2 3">K2R01-6</strain>
    </source>
</reference>
<dbReference type="Pfam" id="PF10566">
    <property type="entry name" value="Glyco_hydro_97"/>
    <property type="match status" value="1"/>
</dbReference>
<feature type="domain" description="Glycosyl-hydrolase 97 catalytic" evidence="1">
    <location>
        <begin position="2"/>
        <end position="77"/>
    </location>
</feature>
<dbReference type="PANTHER" id="PTHR35803">
    <property type="entry name" value="GLUCAN 1,4-ALPHA-GLUCOSIDASE SUSB-RELATED"/>
    <property type="match status" value="1"/>
</dbReference>
<organism evidence="2 3">
    <name type="scientific">Sphingomonas cavernae</name>
    <dbReference type="NCBI Taxonomy" id="2320861"/>
    <lineage>
        <taxon>Bacteria</taxon>
        <taxon>Pseudomonadati</taxon>
        <taxon>Pseudomonadota</taxon>
        <taxon>Alphaproteobacteria</taxon>
        <taxon>Sphingomonadales</taxon>
        <taxon>Sphingomonadaceae</taxon>
        <taxon>Sphingomonas</taxon>
    </lineage>
</organism>
<proteinExistence type="predicted"/>
<evidence type="ECO:0000259" key="1">
    <source>
        <dbReference type="Pfam" id="PF10566"/>
    </source>
</evidence>
<dbReference type="RefSeq" id="WP_119761350.1">
    <property type="nucleotide sequence ID" value="NZ_QYUM01000003.1"/>
</dbReference>
<keyword evidence="3" id="KW-1185">Reference proteome</keyword>
<gene>
    <name evidence="2" type="ORF">D3876_08380</name>
</gene>